<sequence>MFNSVAQTLKGATKRPVSFKRTSLHTIPEEISPLDHQILLHGSTSSRLERLPSRAQKAKRRSSSCYVEDQILDLTFENSYLRAELSLHEEYRHALMSLKSIMIYVSGMMEEALSETAQRLNEADKNYLKLHGIAEEKRESGLDF</sequence>
<proteinExistence type="predicted"/>
<organism evidence="1 2">
    <name type="scientific">[Emmonsia] crescens</name>
    <dbReference type="NCBI Taxonomy" id="73230"/>
    <lineage>
        <taxon>Eukaryota</taxon>
        <taxon>Fungi</taxon>
        <taxon>Dikarya</taxon>
        <taxon>Ascomycota</taxon>
        <taxon>Pezizomycotina</taxon>
        <taxon>Eurotiomycetes</taxon>
        <taxon>Eurotiomycetidae</taxon>
        <taxon>Onygenales</taxon>
        <taxon>Ajellomycetaceae</taxon>
        <taxon>Emergomyces</taxon>
    </lineage>
</organism>
<dbReference type="VEuPathDB" id="FungiDB:EMCG_07091"/>
<accession>A0A0G2IAC4</accession>
<name>A0A0G2IAC4_9EURO</name>
<dbReference type="OrthoDB" id="4206979at2759"/>
<reference evidence="2" key="1">
    <citation type="journal article" date="2015" name="PLoS Genet.">
        <title>The dynamic genome and transcriptome of the human fungal pathogen Blastomyces and close relative Emmonsia.</title>
        <authorList>
            <person name="Munoz J.F."/>
            <person name="Gauthier G.M."/>
            <person name="Desjardins C.A."/>
            <person name="Gallo J.E."/>
            <person name="Holder J."/>
            <person name="Sullivan T.D."/>
            <person name="Marty A.J."/>
            <person name="Carmen J.C."/>
            <person name="Chen Z."/>
            <person name="Ding L."/>
            <person name="Gujja S."/>
            <person name="Magrini V."/>
            <person name="Misas E."/>
            <person name="Mitreva M."/>
            <person name="Priest M."/>
            <person name="Saif S."/>
            <person name="Whiston E.A."/>
            <person name="Young S."/>
            <person name="Zeng Q."/>
            <person name="Goldman W.E."/>
            <person name="Mardis E.R."/>
            <person name="Taylor J.W."/>
            <person name="McEwen J.G."/>
            <person name="Clay O.K."/>
            <person name="Klein B.S."/>
            <person name="Cuomo C.A."/>
        </authorList>
    </citation>
    <scope>NUCLEOTIDE SEQUENCE [LARGE SCALE GENOMIC DNA]</scope>
    <source>
        <strain evidence="2">UAMH 3008</strain>
    </source>
</reference>
<protein>
    <submittedName>
        <fullName evidence="1">Uncharacterized protein</fullName>
    </submittedName>
</protein>
<dbReference type="EMBL" id="LCZI01000305">
    <property type="protein sequence ID" value="KKZ67225.1"/>
    <property type="molecule type" value="Genomic_DNA"/>
</dbReference>
<gene>
    <name evidence="1" type="ORF">EMCG_07091</name>
</gene>
<evidence type="ECO:0000313" key="1">
    <source>
        <dbReference type="EMBL" id="KKZ67225.1"/>
    </source>
</evidence>
<comment type="caution">
    <text evidence="1">The sequence shown here is derived from an EMBL/GenBank/DDBJ whole genome shotgun (WGS) entry which is preliminary data.</text>
</comment>
<evidence type="ECO:0000313" key="2">
    <source>
        <dbReference type="Proteomes" id="UP000034164"/>
    </source>
</evidence>
<dbReference type="AlphaFoldDB" id="A0A0G2IAC4"/>
<dbReference type="Proteomes" id="UP000034164">
    <property type="component" value="Unassembled WGS sequence"/>
</dbReference>